<evidence type="ECO:0000313" key="2">
    <source>
        <dbReference type="EMBL" id="MER2492929.1"/>
    </source>
</evidence>
<reference evidence="2 3" key="1">
    <citation type="submission" date="2024-06" db="EMBL/GenBank/DDBJ databases">
        <authorList>
            <person name="Chen R.Y."/>
        </authorList>
    </citation>
    <scope>NUCLEOTIDE SEQUENCE [LARGE SCALE GENOMIC DNA]</scope>
    <source>
        <strain evidence="2 3">D2</strain>
    </source>
</reference>
<evidence type="ECO:0000313" key="3">
    <source>
        <dbReference type="Proteomes" id="UP001467690"/>
    </source>
</evidence>
<evidence type="ECO:0008006" key="4">
    <source>
        <dbReference type="Google" id="ProtNLM"/>
    </source>
</evidence>
<comment type="caution">
    <text evidence="2">The sequence shown here is derived from an EMBL/GenBank/DDBJ whole genome shotgun (WGS) entry which is preliminary data.</text>
</comment>
<keyword evidence="3" id="KW-1185">Reference proteome</keyword>
<feature type="chain" id="PRO_5046907691" description="Lipoprotein" evidence="1">
    <location>
        <begin position="21"/>
        <end position="547"/>
    </location>
</feature>
<dbReference type="EMBL" id="JBELOE010000239">
    <property type="protein sequence ID" value="MER2492929.1"/>
    <property type="molecule type" value="Genomic_DNA"/>
</dbReference>
<dbReference type="Proteomes" id="UP001467690">
    <property type="component" value="Unassembled WGS sequence"/>
</dbReference>
<accession>A0ABV1RJ71</accession>
<evidence type="ECO:0000256" key="1">
    <source>
        <dbReference type="SAM" id="SignalP"/>
    </source>
</evidence>
<organism evidence="2 3">
    <name type="scientific">Catenovulum sediminis</name>
    <dbReference type="NCBI Taxonomy" id="1740262"/>
    <lineage>
        <taxon>Bacteria</taxon>
        <taxon>Pseudomonadati</taxon>
        <taxon>Pseudomonadota</taxon>
        <taxon>Gammaproteobacteria</taxon>
        <taxon>Alteromonadales</taxon>
        <taxon>Alteromonadaceae</taxon>
        <taxon>Catenovulum</taxon>
    </lineage>
</organism>
<protein>
    <recommendedName>
        <fullName evidence="4">Lipoprotein</fullName>
    </recommendedName>
</protein>
<gene>
    <name evidence="2" type="ORF">ABS311_13685</name>
</gene>
<sequence length="547" mass="62606">MKTYKLVTSLIAILCLQACTDPHSTDNLKSNIQNKPVDESVTKEQEYPATAYLREGEIFNPESVIPPQCYTKTEGVNNPCYVCHQTYQDEKRPNTMNDGALQGEYAFSDVGASNSWKNLFVDRRQSIAKISDDVIKNYIAQDNYAPFIEKLKQDTSWQGIVPEIQDLENAEKAFDENGLAKDGSHWVAFNYKPFPSTFWPTNGSTGDVMIRLPKEFREIEGQYSRDVYFANLALLEIAIKDLAQVSVPEIDENIIQVDLNKDNKLSKISTVLSQETYVGDAKTVDLYSMLYPKDTELLHTVRYLGFDENGEITLSKRMKEVRYMRKYRFRNRDSLKSAYYKEVKEKHFENLPITTPAGYKGIGNGFGWALQGFIEDQNGDLRRQQHEELAYCNGCHKTVGSTIDQTFSFARKVEGAQGWGYINLKAIKDVPNVGEEQGEYLTYMQRVRGGDEFRQNKEMLALWFNDNGQVNKDKVAALDNIYQLIMPSTERALKLNKAYFTIVQEQSFIFGRDATITPATNVLKEVDGSMPPLHADSRYNWDLRLNW</sequence>
<keyword evidence="1" id="KW-0732">Signal</keyword>
<proteinExistence type="predicted"/>
<name>A0ABV1RJ71_9ALTE</name>
<feature type="signal peptide" evidence="1">
    <location>
        <begin position="1"/>
        <end position="20"/>
    </location>
</feature>
<dbReference type="RefSeq" id="WP_350402382.1">
    <property type="nucleotide sequence ID" value="NZ_JBELOE010000239.1"/>
</dbReference>